<organism evidence="1">
    <name type="scientific">hydrothermal vent metagenome</name>
    <dbReference type="NCBI Taxonomy" id="652676"/>
    <lineage>
        <taxon>unclassified sequences</taxon>
        <taxon>metagenomes</taxon>
        <taxon>ecological metagenomes</taxon>
    </lineage>
</organism>
<reference evidence="1" key="1">
    <citation type="submission" date="2018-06" db="EMBL/GenBank/DDBJ databases">
        <authorList>
            <person name="Zhirakovskaya E."/>
        </authorList>
    </citation>
    <scope>NUCLEOTIDE SEQUENCE</scope>
</reference>
<gene>
    <name evidence="1" type="ORF">MNBD_GAMMA15-1288</name>
</gene>
<protein>
    <submittedName>
        <fullName evidence="1">ABC-type phosphate transport system, periplasmic component</fullName>
    </submittedName>
</protein>
<dbReference type="AlphaFoldDB" id="A0A3B0YDQ2"/>
<sequence length="140" mass="15365">MKNLIKLLSVALALLSFNAQAELAIVVDPSVKLDSISVEQLERLYMNRANRFPGGVALQALDQRSGSAQREAFVSRVLNMSEIEMAVYWSKRMFSGKGRPPRSVEGDSAVIEKVTKEPGVIGYIDGDSVDDSVKVLLRIP</sequence>
<name>A0A3B0YDQ2_9ZZZZ</name>
<dbReference type="SUPFAM" id="SSF53850">
    <property type="entry name" value="Periplasmic binding protein-like II"/>
    <property type="match status" value="1"/>
</dbReference>
<proteinExistence type="predicted"/>
<dbReference type="EMBL" id="UOFN01000014">
    <property type="protein sequence ID" value="VAW73442.1"/>
    <property type="molecule type" value="Genomic_DNA"/>
</dbReference>
<dbReference type="Gene3D" id="3.40.190.10">
    <property type="entry name" value="Periplasmic binding protein-like II"/>
    <property type="match status" value="1"/>
</dbReference>
<accession>A0A3B0YDQ2</accession>
<evidence type="ECO:0000313" key="1">
    <source>
        <dbReference type="EMBL" id="VAW73442.1"/>
    </source>
</evidence>